<reference evidence="4 5" key="1">
    <citation type="submission" date="2014-06" db="EMBL/GenBank/DDBJ databases">
        <title>Draft genome sequence of Idiomarina sp. MCCC 1A10513.</title>
        <authorList>
            <person name="Du J."/>
            <person name="Lai Q."/>
            <person name="Shao Z."/>
        </authorList>
    </citation>
    <scope>NUCLEOTIDE SEQUENCE [LARGE SCALE GENOMIC DNA]</scope>
    <source>
        <strain evidence="4 5">MCCC 1A10513</strain>
    </source>
</reference>
<organism evidence="4 5">
    <name type="scientific">Pseudidiomarina atlantica</name>
    <dbReference type="NCBI Taxonomy" id="1517416"/>
    <lineage>
        <taxon>Bacteria</taxon>
        <taxon>Pseudomonadati</taxon>
        <taxon>Pseudomonadota</taxon>
        <taxon>Gammaproteobacteria</taxon>
        <taxon>Alteromonadales</taxon>
        <taxon>Idiomarinaceae</taxon>
        <taxon>Pseudidiomarina</taxon>
    </lineage>
</organism>
<comment type="caution">
    <text evidence="4">The sequence shown here is derived from an EMBL/GenBank/DDBJ whole genome shotgun (WGS) entry which is preliminary data.</text>
</comment>
<dbReference type="RefSeq" id="WP_034730365.1">
    <property type="nucleotide sequence ID" value="NZ_JPIN01000002.1"/>
</dbReference>
<comment type="function">
    <text evidence="2">May be involved in the biosynthesis of molybdopterin.</text>
</comment>
<evidence type="ECO:0000313" key="5">
    <source>
        <dbReference type="Proteomes" id="UP000053718"/>
    </source>
</evidence>
<comment type="similarity">
    <text evidence="2">Belongs to the MoaB/Mog family.</text>
</comment>
<dbReference type="GO" id="GO:0006777">
    <property type="term" value="P:Mo-molybdopterin cofactor biosynthetic process"/>
    <property type="evidence" value="ECO:0007669"/>
    <property type="project" value="UniProtKB-UniRule"/>
</dbReference>
<dbReference type="PANTHER" id="PTHR43232">
    <property type="entry name" value="MOLYBDENUM COFACTOR BIOSYNTHESIS PROTEIN B"/>
    <property type="match status" value="1"/>
</dbReference>
<dbReference type="Pfam" id="PF00994">
    <property type="entry name" value="MoCF_biosynth"/>
    <property type="match status" value="1"/>
</dbReference>
<dbReference type="SMART" id="SM00852">
    <property type="entry name" value="MoCF_biosynth"/>
    <property type="match status" value="1"/>
</dbReference>
<name>A0A094J9X2_9GAMM</name>
<accession>A0A094J9X2</accession>
<evidence type="ECO:0000256" key="1">
    <source>
        <dbReference type="ARBA" id="ARBA00015262"/>
    </source>
</evidence>
<dbReference type="OrthoDB" id="9784492at2"/>
<dbReference type="eggNOG" id="COG0521">
    <property type="taxonomic scope" value="Bacteria"/>
</dbReference>
<dbReference type="UniPathway" id="UPA00344"/>
<dbReference type="InterPro" id="IPR012245">
    <property type="entry name" value="MoaB"/>
</dbReference>
<protein>
    <recommendedName>
        <fullName evidence="1 2">Molybdenum cofactor biosynthesis protein B</fullName>
    </recommendedName>
</protein>
<dbReference type="Proteomes" id="UP000053718">
    <property type="component" value="Unassembled WGS sequence"/>
</dbReference>
<dbReference type="PANTHER" id="PTHR43232:SF2">
    <property type="entry name" value="MOLYBDENUM COFACTOR BIOSYNTHESIS PROTEIN B"/>
    <property type="match status" value="1"/>
</dbReference>
<dbReference type="InterPro" id="IPR001453">
    <property type="entry name" value="MoaB/Mog_dom"/>
</dbReference>
<dbReference type="InterPro" id="IPR036425">
    <property type="entry name" value="MoaB/Mog-like_dom_sf"/>
</dbReference>
<evidence type="ECO:0000256" key="2">
    <source>
        <dbReference type="PIRNR" id="PIRNR006443"/>
    </source>
</evidence>
<gene>
    <name evidence="4" type="ORF">IDAT_02980</name>
</gene>
<proteinExistence type="inferred from homology"/>
<dbReference type="CDD" id="cd00886">
    <property type="entry name" value="MogA_MoaB"/>
    <property type="match status" value="1"/>
</dbReference>
<keyword evidence="2" id="KW-0501">Molybdenum cofactor biosynthesis</keyword>
<sequence>MSDLPLRALHIALATVSDRHTPTSDDTGDWLADAIVDARHHMYQRQIIGTDKYLLRAVVSRWIAEPKLNVVLLNGSTGFAEHNCVPEAVMPLLDQTIDGFGELFRQLSWRDIGSSALQSRAFAGLANNKLILAIPGSKSAAELAWRELIQPQLDSRQGPCNFVGRLLGKQS</sequence>
<dbReference type="SUPFAM" id="SSF53218">
    <property type="entry name" value="Molybdenum cofactor biosynthesis proteins"/>
    <property type="match status" value="1"/>
</dbReference>
<dbReference type="Gene3D" id="3.40.980.10">
    <property type="entry name" value="MoaB/Mog-like domain"/>
    <property type="match status" value="1"/>
</dbReference>
<dbReference type="EMBL" id="JPIN01000002">
    <property type="protein sequence ID" value="KFZ29341.1"/>
    <property type="molecule type" value="Genomic_DNA"/>
</dbReference>
<dbReference type="STRING" id="1517416.IDAT_02980"/>
<keyword evidence="5" id="KW-1185">Reference proteome</keyword>
<comment type="pathway">
    <text evidence="2">Cofactor biosynthesis; molybdopterin biosynthesis.</text>
</comment>
<dbReference type="PIRSF" id="PIRSF006443">
    <property type="entry name" value="MoaB"/>
    <property type="match status" value="1"/>
</dbReference>
<evidence type="ECO:0000259" key="3">
    <source>
        <dbReference type="SMART" id="SM00852"/>
    </source>
</evidence>
<evidence type="ECO:0000313" key="4">
    <source>
        <dbReference type="EMBL" id="KFZ29341.1"/>
    </source>
</evidence>
<dbReference type="AlphaFoldDB" id="A0A094J9X2"/>
<feature type="domain" description="MoaB/Mog" evidence="3">
    <location>
        <begin position="12"/>
        <end position="156"/>
    </location>
</feature>
<dbReference type="GO" id="GO:0005829">
    <property type="term" value="C:cytosol"/>
    <property type="evidence" value="ECO:0007669"/>
    <property type="project" value="TreeGrafter"/>
</dbReference>